<dbReference type="AlphaFoldDB" id="A0A2K1K729"/>
<reference evidence="1 3" key="1">
    <citation type="journal article" date="2008" name="Science">
        <title>The Physcomitrella genome reveals evolutionary insights into the conquest of land by plants.</title>
        <authorList>
            <person name="Rensing S."/>
            <person name="Lang D."/>
            <person name="Zimmer A."/>
            <person name="Terry A."/>
            <person name="Salamov A."/>
            <person name="Shapiro H."/>
            <person name="Nishiyama T."/>
            <person name="Perroud P.-F."/>
            <person name="Lindquist E."/>
            <person name="Kamisugi Y."/>
            <person name="Tanahashi T."/>
            <person name="Sakakibara K."/>
            <person name="Fujita T."/>
            <person name="Oishi K."/>
            <person name="Shin-I T."/>
            <person name="Kuroki Y."/>
            <person name="Toyoda A."/>
            <person name="Suzuki Y."/>
            <person name="Hashimoto A."/>
            <person name="Yamaguchi K."/>
            <person name="Sugano A."/>
            <person name="Kohara Y."/>
            <person name="Fujiyama A."/>
            <person name="Anterola A."/>
            <person name="Aoki S."/>
            <person name="Ashton N."/>
            <person name="Barbazuk W.B."/>
            <person name="Barker E."/>
            <person name="Bennetzen J."/>
            <person name="Bezanilla M."/>
            <person name="Blankenship R."/>
            <person name="Cho S.H."/>
            <person name="Dutcher S."/>
            <person name="Estelle M."/>
            <person name="Fawcett J.A."/>
            <person name="Gundlach H."/>
            <person name="Hanada K."/>
            <person name="Heyl A."/>
            <person name="Hicks K.A."/>
            <person name="Hugh J."/>
            <person name="Lohr M."/>
            <person name="Mayer K."/>
            <person name="Melkozernov A."/>
            <person name="Murata T."/>
            <person name="Nelson D."/>
            <person name="Pils B."/>
            <person name="Prigge M."/>
            <person name="Reiss B."/>
            <person name="Renner T."/>
            <person name="Rombauts S."/>
            <person name="Rushton P."/>
            <person name="Sanderfoot A."/>
            <person name="Schween G."/>
            <person name="Shiu S.-H."/>
            <person name="Stueber K."/>
            <person name="Theodoulou F.L."/>
            <person name="Tu H."/>
            <person name="Van de Peer Y."/>
            <person name="Verrier P.J."/>
            <person name="Waters E."/>
            <person name="Wood A."/>
            <person name="Yang L."/>
            <person name="Cove D."/>
            <person name="Cuming A."/>
            <person name="Hasebe M."/>
            <person name="Lucas S."/>
            <person name="Mishler D.B."/>
            <person name="Reski R."/>
            <person name="Grigoriev I."/>
            <person name="Quatrano R.S."/>
            <person name="Boore J.L."/>
        </authorList>
    </citation>
    <scope>NUCLEOTIDE SEQUENCE [LARGE SCALE GENOMIC DNA]</scope>
    <source>
        <strain evidence="2 3">cv. Gransden 2004</strain>
    </source>
</reference>
<dbReference type="Gramene" id="Pp3c8_13270V3.1">
    <property type="protein sequence ID" value="Pp3c8_13270V3.1"/>
    <property type="gene ID" value="Pp3c8_13270"/>
</dbReference>
<proteinExistence type="predicted"/>
<accession>A0A2K1K729</accession>
<keyword evidence="3" id="KW-1185">Reference proteome</keyword>
<evidence type="ECO:0000313" key="1">
    <source>
        <dbReference type="EMBL" id="PNR49576.1"/>
    </source>
</evidence>
<organism evidence="1">
    <name type="scientific">Physcomitrium patens</name>
    <name type="common">Spreading-leaved earth moss</name>
    <name type="synonym">Physcomitrella patens</name>
    <dbReference type="NCBI Taxonomy" id="3218"/>
    <lineage>
        <taxon>Eukaryota</taxon>
        <taxon>Viridiplantae</taxon>
        <taxon>Streptophyta</taxon>
        <taxon>Embryophyta</taxon>
        <taxon>Bryophyta</taxon>
        <taxon>Bryophytina</taxon>
        <taxon>Bryopsida</taxon>
        <taxon>Funariidae</taxon>
        <taxon>Funariales</taxon>
        <taxon>Funariaceae</taxon>
        <taxon>Physcomitrium</taxon>
    </lineage>
</organism>
<sequence length="63" mass="7177">MSIPSVFTQRVWSFRDKWRRVEMPATEASTVIKWKSSSSSCDHRDGAAPPTRCFCARSIVVVM</sequence>
<protein>
    <submittedName>
        <fullName evidence="1 2">Uncharacterized protein</fullName>
    </submittedName>
</protein>
<reference evidence="1 3" key="2">
    <citation type="journal article" date="2018" name="Plant J.">
        <title>The Physcomitrella patens chromosome-scale assembly reveals moss genome structure and evolution.</title>
        <authorList>
            <person name="Lang D."/>
            <person name="Ullrich K.K."/>
            <person name="Murat F."/>
            <person name="Fuchs J."/>
            <person name="Jenkins J."/>
            <person name="Haas F.B."/>
            <person name="Piednoel M."/>
            <person name="Gundlach H."/>
            <person name="Van Bel M."/>
            <person name="Meyberg R."/>
            <person name="Vives C."/>
            <person name="Morata J."/>
            <person name="Symeonidi A."/>
            <person name="Hiss M."/>
            <person name="Muchero W."/>
            <person name="Kamisugi Y."/>
            <person name="Saleh O."/>
            <person name="Blanc G."/>
            <person name="Decker E.L."/>
            <person name="van Gessel N."/>
            <person name="Grimwood J."/>
            <person name="Hayes R.D."/>
            <person name="Graham S.W."/>
            <person name="Gunter L.E."/>
            <person name="McDaniel S.F."/>
            <person name="Hoernstein S.N.W."/>
            <person name="Larsson A."/>
            <person name="Li F.W."/>
            <person name="Perroud P.F."/>
            <person name="Phillips J."/>
            <person name="Ranjan P."/>
            <person name="Rokshar D.S."/>
            <person name="Rothfels C.J."/>
            <person name="Schneider L."/>
            <person name="Shu S."/>
            <person name="Stevenson D.W."/>
            <person name="Thummler F."/>
            <person name="Tillich M."/>
            <person name="Villarreal Aguilar J.C."/>
            <person name="Widiez T."/>
            <person name="Wong G.K."/>
            <person name="Wymore A."/>
            <person name="Zhang Y."/>
            <person name="Zimmer A.D."/>
            <person name="Quatrano R.S."/>
            <person name="Mayer K.F.X."/>
            <person name="Goodstein D."/>
            <person name="Casacuberta J.M."/>
            <person name="Vandepoele K."/>
            <person name="Reski R."/>
            <person name="Cuming A.C."/>
            <person name="Tuskan G.A."/>
            <person name="Maumus F."/>
            <person name="Salse J."/>
            <person name="Schmutz J."/>
            <person name="Rensing S.A."/>
        </authorList>
    </citation>
    <scope>NUCLEOTIDE SEQUENCE [LARGE SCALE GENOMIC DNA]</scope>
    <source>
        <strain evidence="2 3">cv. Gransden 2004</strain>
    </source>
</reference>
<gene>
    <name evidence="1" type="ORF">PHYPA_011472</name>
</gene>
<evidence type="ECO:0000313" key="2">
    <source>
        <dbReference type="EnsemblPlants" id="Pp3c8_13270V3.1"/>
    </source>
</evidence>
<reference evidence="2" key="3">
    <citation type="submission" date="2020-12" db="UniProtKB">
        <authorList>
            <consortium name="EnsemblPlants"/>
        </authorList>
    </citation>
    <scope>IDENTIFICATION</scope>
</reference>
<dbReference type="InParanoid" id="A0A2K1K729"/>
<evidence type="ECO:0000313" key="3">
    <source>
        <dbReference type="Proteomes" id="UP000006727"/>
    </source>
</evidence>
<name>A0A2K1K729_PHYPA</name>
<dbReference type="Gramene" id="Pp3c8_13270V3.3">
    <property type="protein sequence ID" value="Pp3c8_13270V3.3"/>
    <property type="gene ID" value="Pp3c8_13270"/>
</dbReference>
<dbReference type="EnsemblPlants" id="Pp3c8_13270V3.3">
    <property type="protein sequence ID" value="Pp3c8_13270V3.3"/>
    <property type="gene ID" value="Pp3c8_13270"/>
</dbReference>
<dbReference type="EMBL" id="ABEU02000008">
    <property type="protein sequence ID" value="PNR49576.1"/>
    <property type="molecule type" value="Genomic_DNA"/>
</dbReference>
<dbReference type="EnsemblPlants" id="Pp3c8_13270V3.1">
    <property type="protein sequence ID" value="Pp3c8_13270V3.1"/>
    <property type="gene ID" value="Pp3c8_13270"/>
</dbReference>
<dbReference type="Proteomes" id="UP000006727">
    <property type="component" value="Chromosome 8"/>
</dbReference>